<organism evidence="1 2">
    <name type="scientific">Asbolus verrucosus</name>
    <name type="common">Desert ironclad beetle</name>
    <dbReference type="NCBI Taxonomy" id="1661398"/>
    <lineage>
        <taxon>Eukaryota</taxon>
        <taxon>Metazoa</taxon>
        <taxon>Ecdysozoa</taxon>
        <taxon>Arthropoda</taxon>
        <taxon>Hexapoda</taxon>
        <taxon>Insecta</taxon>
        <taxon>Pterygota</taxon>
        <taxon>Neoptera</taxon>
        <taxon>Endopterygota</taxon>
        <taxon>Coleoptera</taxon>
        <taxon>Polyphaga</taxon>
        <taxon>Cucujiformia</taxon>
        <taxon>Tenebrionidae</taxon>
        <taxon>Pimeliinae</taxon>
        <taxon>Asbolus</taxon>
    </lineage>
</organism>
<evidence type="ECO:0000313" key="2">
    <source>
        <dbReference type="Proteomes" id="UP000292052"/>
    </source>
</evidence>
<evidence type="ECO:0000313" key="1">
    <source>
        <dbReference type="EMBL" id="RZC37143.1"/>
    </source>
</evidence>
<keyword evidence="2" id="KW-1185">Reference proteome</keyword>
<dbReference type="AlphaFoldDB" id="A0A482VX07"/>
<comment type="caution">
    <text evidence="1">The sequence shown here is derived from an EMBL/GenBank/DDBJ whole genome shotgun (WGS) entry which is preliminary data.</text>
</comment>
<dbReference type="Proteomes" id="UP000292052">
    <property type="component" value="Unassembled WGS sequence"/>
</dbReference>
<sequence>MEHMVHLVILYQDQIHLIHQINHLYILHQDQNQSPPLPVSRTETNIPKWLEDIKNNNLNITTPQGVFKLGKVGDAVFRPQCPKTPFNVTGECRIVFHCPEIFPILTDITVYLQYFCLLNNKPTLKPPEYPQIGFDATTVGWSMLS</sequence>
<dbReference type="EMBL" id="QDEB01055354">
    <property type="protein sequence ID" value="RZC37143.1"/>
    <property type="molecule type" value="Genomic_DNA"/>
</dbReference>
<accession>A0A482VX07</accession>
<proteinExistence type="predicted"/>
<gene>
    <name evidence="1" type="ORF">BDFB_007455</name>
</gene>
<reference evidence="1 2" key="1">
    <citation type="submission" date="2017-03" db="EMBL/GenBank/DDBJ databases">
        <title>Genome of the blue death feigning beetle - Asbolus verrucosus.</title>
        <authorList>
            <person name="Rider S.D."/>
        </authorList>
    </citation>
    <scope>NUCLEOTIDE SEQUENCE [LARGE SCALE GENOMIC DNA]</scope>
    <source>
        <strain evidence="1">Butters</strain>
        <tissue evidence="1">Head and leg muscle</tissue>
    </source>
</reference>
<dbReference type="OrthoDB" id="6770300at2759"/>
<protein>
    <submittedName>
        <fullName evidence="1">Uncharacterized protein</fullName>
    </submittedName>
</protein>
<name>A0A482VX07_ASBVE</name>